<dbReference type="Proteomes" id="UP000608522">
    <property type="component" value="Unassembled WGS sequence"/>
</dbReference>
<name>A0ABQ3TCP4_9ACTN</name>
<dbReference type="Pfam" id="PF07388">
    <property type="entry name" value="A-2_8-polyST"/>
    <property type="match status" value="1"/>
</dbReference>
<accession>A0ABQ3TCP4</accession>
<reference evidence="2" key="1">
    <citation type="submission" date="2023-07" db="EMBL/GenBank/DDBJ databases">
        <title>Whole genome shotgun sequence of Streptomyces spororaveus NBRC 15456.</title>
        <authorList>
            <person name="Komaki H."/>
            <person name="Tamura T."/>
        </authorList>
    </citation>
    <scope>NUCLEOTIDE SEQUENCE [LARGE SCALE GENOMIC DNA]</scope>
    <source>
        <strain evidence="2">NBRC 15456</strain>
    </source>
</reference>
<dbReference type="InterPro" id="IPR010866">
    <property type="entry name" value="A-2_8-polyST"/>
</dbReference>
<organism evidence="1 2">
    <name type="scientific">Streptomyces spororaveus</name>
    <dbReference type="NCBI Taxonomy" id="284039"/>
    <lineage>
        <taxon>Bacteria</taxon>
        <taxon>Bacillati</taxon>
        <taxon>Actinomycetota</taxon>
        <taxon>Actinomycetes</taxon>
        <taxon>Kitasatosporales</taxon>
        <taxon>Streptomycetaceae</taxon>
        <taxon>Streptomyces</taxon>
    </lineage>
</organism>
<gene>
    <name evidence="1" type="ORF">Sspor_37400</name>
</gene>
<keyword evidence="2" id="KW-1185">Reference proteome</keyword>
<sequence>MPVWERQLRMLWKLGEDRIELIVESLQVPPAQSLCRLFPGAAVDVYADGLMSYGPTRFRLDPQLGMRVRRVLHLDLVPGLEPLLLTEFGARVEVVPTEPFLKVLAELADATEVEAAGPPPALLLGQYLSALDLMTLAEEEELHVSMVRGAHALGHRELVFKPHPGAPAAYCRRAEEEAGRLGARLTVMAAPVLAETLYQRLRPALVVGCFSTGLLTAATLYGLPVARTGTGAVLAALTPYPNSNRVPLALVDALLPDLADAEAVRTWTPPTPEQVRAEPAALLTAVGFTMQPQILAARRPAAEAYLARHLTPRTRRYFTRRRLTALGLPGGIPAQLSFLPRSRAVRRVVRRMGGLRRVVS</sequence>
<comment type="caution">
    <text evidence="1">The sequence shown here is derived from an EMBL/GenBank/DDBJ whole genome shotgun (WGS) entry which is preliminary data.</text>
</comment>
<protein>
    <submittedName>
        <fullName evidence="1">Uncharacterized protein</fullName>
    </submittedName>
</protein>
<proteinExistence type="predicted"/>
<evidence type="ECO:0000313" key="2">
    <source>
        <dbReference type="Proteomes" id="UP000608522"/>
    </source>
</evidence>
<dbReference type="EMBL" id="BNED01000005">
    <property type="protein sequence ID" value="GHI78179.1"/>
    <property type="molecule type" value="Genomic_DNA"/>
</dbReference>
<evidence type="ECO:0000313" key="1">
    <source>
        <dbReference type="EMBL" id="GHI78179.1"/>
    </source>
</evidence>